<keyword evidence="1" id="KW-0328">Glycosyltransferase</keyword>
<keyword evidence="3" id="KW-0479">Metal-binding</keyword>
<dbReference type="OrthoDB" id="5672604at2"/>
<dbReference type="GO" id="GO:0046872">
    <property type="term" value="F:metal ion binding"/>
    <property type="evidence" value="ECO:0007669"/>
    <property type="project" value="UniProtKB-KW"/>
</dbReference>
<evidence type="ECO:0000256" key="1">
    <source>
        <dbReference type="ARBA" id="ARBA00022676"/>
    </source>
</evidence>
<dbReference type="InterPro" id="IPR050748">
    <property type="entry name" value="Glycosyltrans_8_dom-fam"/>
</dbReference>
<evidence type="ECO:0000313" key="4">
    <source>
        <dbReference type="EMBL" id="QEE21783.1"/>
    </source>
</evidence>
<sequence length="322" mass="38136">MPVMVRGTSGSENSMPQDTTRNDAIHVALTFDDKYWAPAYATMRSIAIVSQRRASIVFHLLHFGLSDDHRKDLEYITDEFGSKIVFYDLLKNQDILDRIAQLPTVKYKHLHAIVYIRLFLDKIIDQEAKRLIYLDCDMMVREPIEQLAYMDLEGHPIAAAVDPYRTGFQTGRDFLPKSYFDTTDYYFNAGLMVIDRDAFAATDVVPTVLRKVTEAEFQGLYYDQDMLNIAFRNNWKQLSPMWNLQNPSWPHEALDPHLIHYTGTNKPWYLFSRTAFKRNYRHIMRNEYFYRFLRERLVRRYAFLKPFISTRRPETEPPARWS</sequence>
<dbReference type="GO" id="GO:0016757">
    <property type="term" value="F:glycosyltransferase activity"/>
    <property type="evidence" value="ECO:0007669"/>
    <property type="project" value="UniProtKB-KW"/>
</dbReference>
<dbReference type="PANTHER" id="PTHR13778:SF47">
    <property type="entry name" value="LIPOPOLYSACCHARIDE 1,3-GALACTOSYLTRANSFERASE"/>
    <property type="match status" value="1"/>
</dbReference>
<keyword evidence="5" id="KW-1185">Reference proteome</keyword>
<dbReference type="Pfam" id="PF01501">
    <property type="entry name" value="Glyco_transf_8"/>
    <property type="match status" value="1"/>
</dbReference>
<dbReference type="EMBL" id="CP041690">
    <property type="protein sequence ID" value="QEE21783.1"/>
    <property type="molecule type" value="Genomic_DNA"/>
</dbReference>
<organism evidence="4 5">
    <name type="scientific">Paradevosia tibetensis</name>
    <dbReference type="NCBI Taxonomy" id="1447062"/>
    <lineage>
        <taxon>Bacteria</taxon>
        <taxon>Pseudomonadati</taxon>
        <taxon>Pseudomonadota</taxon>
        <taxon>Alphaproteobacteria</taxon>
        <taxon>Hyphomicrobiales</taxon>
        <taxon>Devosiaceae</taxon>
        <taxon>Paradevosia</taxon>
    </lineage>
</organism>
<dbReference type="PANTHER" id="PTHR13778">
    <property type="entry name" value="GLYCOSYLTRANSFERASE 8 DOMAIN-CONTAINING PROTEIN"/>
    <property type="match status" value="1"/>
</dbReference>
<evidence type="ECO:0000256" key="2">
    <source>
        <dbReference type="ARBA" id="ARBA00022679"/>
    </source>
</evidence>
<dbReference type="Gene3D" id="3.90.550.10">
    <property type="entry name" value="Spore Coat Polysaccharide Biosynthesis Protein SpsA, Chain A"/>
    <property type="match status" value="1"/>
</dbReference>
<evidence type="ECO:0000256" key="3">
    <source>
        <dbReference type="ARBA" id="ARBA00022723"/>
    </source>
</evidence>
<dbReference type="AlphaFoldDB" id="A0A5B9DRK9"/>
<dbReference type="InterPro" id="IPR002495">
    <property type="entry name" value="Glyco_trans_8"/>
</dbReference>
<dbReference type="InterPro" id="IPR029044">
    <property type="entry name" value="Nucleotide-diphossugar_trans"/>
</dbReference>
<evidence type="ECO:0000313" key="5">
    <source>
        <dbReference type="Proteomes" id="UP000321062"/>
    </source>
</evidence>
<dbReference type="CDD" id="cd04194">
    <property type="entry name" value="GT8_A4GalT_like"/>
    <property type="match status" value="1"/>
</dbReference>
<keyword evidence="2 4" id="KW-0808">Transferase</keyword>
<protein>
    <submittedName>
        <fullName evidence="4">Glycosyltransferase family 8 protein</fullName>
    </submittedName>
</protein>
<name>A0A5B9DRK9_9HYPH</name>
<dbReference type="Proteomes" id="UP000321062">
    <property type="component" value="Chromosome"/>
</dbReference>
<reference evidence="4 5" key="1">
    <citation type="journal article" date="2015" name="Int. J. Syst. Evol. Microbiol.">
        <title>Youhaiella tibetensis gen. nov., sp. nov., isolated from subsurface sediment.</title>
        <authorList>
            <person name="Wang Y.X."/>
            <person name="Huang F.Q."/>
            <person name="Nogi Y."/>
            <person name="Pang S.J."/>
            <person name="Wang P.K."/>
            <person name="Lv J."/>
        </authorList>
    </citation>
    <scope>NUCLEOTIDE SEQUENCE [LARGE SCALE GENOMIC DNA]</scope>
    <source>
        <strain evidence="5">fig4</strain>
    </source>
</reference>
<accession>A0A5B9DRK9</accession>
<proteinExistence type="predicted"/>
<dbReference type="SUPFAM" id="SSF53448">
    <property type="entry name" value="Nucleotide-diphospho-sugar transferases"/>
    <property type="match status" value="1"/>
</dbReference>
<gene>
    <name evidence="4" type="ORF">FNA67_17040</name>
</gene>
<dbReference type="KEGG" id="yti:FNA67_17040"/>